<dbReference type="EMBL" id="FQZK01000018">
    <property type="protein sequence ID" value="SHK36960.1"/>
    <property type="molecule type" value="Genomic_DNA"/>
</dbReference>
<keyword evidence="2" id="KW-1185">Reference proteome</keyword>
<dbReference type="AlphaFoldDB" id="A0A1M6RWZ6"/>
<name>A0A1M6RWZ6_9ACTN</name>
<organism evidence="1 2">
    <name type="scientific">Nocardiopsis flavescens</name>
    <dbReference type="NCBI Taxonomy" id="758803"/>
    <lineage>
        <taxon>Bacteria</taxon>
        <taxon>Bacillati</taxon>
        <taxon>Actinomycetota</taxon>
        <taxon>Actinomycetes</taxon>
        <taxon>Streptosporangiales</taxon>
        <taxon>Nocardiopsidaceae</taxon>
        <taxon>Nocardiopsis</taxon>
    </lineage>
</organism>
<protein>
    <submittedName>
        <fullName evidence="1">Uncharacterized protein</fullName>
    </submittedName>
</protein>
<proteinExistence type="predicted"/>
<evidence type="ECO:0000313" key="1">
    <source>
        <dbReference type="EMBL" id="SHK36960.1"/>
    </source>
</evidence>
<sequence length="145" mass="16372">MGHRHPSKLKNTEVGHARARWLLRAELAGCAQCRTEGDREALGDLVQEGVFDSLISGFVLARVQQWRVPGRTPRYPATVYRLAPVDERDFWHAPTQHCMRLCTVEGPRGTRVDTRSALGELRLMPLRDRSLVLDDIIDGLSEDEA</sequence>
<dbReference type="OrthoDB" id="3427212at2"/>
<gene>
    <name evidence="1" type="ORF">SAMN05421803_11895</name>
</gene>
<accession>A0A1M6RWZ6</accession>
<reference evidence="1 2" key="1">
    <citation type="submission" date="2016-11" db="EMBL/GenBank/DDBJ databases">
        <authorList>
            <person name="Jaros S."/>
            <person name="Januszkiewicz K."/>
            <person name="Wedrychowicz H."/>
        </authorList>
    </citation>
    <scope>NUCLEOTIDE SEQUENCE [LARGE SCALE GENOMIC DNA]</scope>
    <source>
        <strain evidence="1 2">CGMCC 4.5723</strain>
    </source>
</reference>
<dbReference type="RefSeq" id="WP_073381871.1">
    <property type="nucleotide sequence ID" value="NZ_FQZK01000018.1"/>
</dbReference>
<evidence type="ECO:0000313" key="2">
    <source>
        <dbReference type="Proteomes" id="UP000184452"/>
    </source>
</evidence>
<dbReference type="Proteomes" id="UP000184452">
    <property type="component" value="Unassembled WGS sequence"/>
</dbReference>